<sequence>MNENFEMLCWGLCRESCNQGVFMLQELEKQELKEVRFTIDVNLMGTFHFIKAPLSRMRHWKEAWTNVDRHYIIVGQSVGSTVYYNLKLRHPTLDMPIICYDLALLFQPMLMMGISIGVVFNVAVADWMVTILLIVLFLGTPTKAFIKGVETWKKETIMKRNKCNGTKEVEYKPLPSGLSNGTQNATRKFEELEVSIKMFKLDGTWASCSRLGCFPYIADCKGFLIPDLIWIVQEGSQSTK</sequence>
<evidence type="ECO:0000256" key="2">
    <source>
        <dbReference type="SAM" id="Phobius"/>
    </source>
</evidence>
<protein>
    <submittedName>
        <fullName evidence="3">Uncharacterized protein</fullName>
    </submittedName>
</protein>
<keyword evidence="2" id="KW-0472">Membrane</keyword>
<keyword evidence="4" id="KW-1185">Reference proteome</keyword>
<dbReference type="EMBL" id="CP126663">
    <property type="protein sequence ID" value="WKA06238.1"/>
    <property type="molecule type" value="Genomic_DNA"/>
</dbReference>
<keyword evidence="2" id="KW-1133">Transmembrane helix</keyword>
<dbReference type="PANTHER" id="PTHR14255">
    <property type="entry name" value="CEREBLON"/>
    <property type="match status" value="1"/>
</dbReference>
<keyword evidence="2" id="KW-0812">Transmembrane</keyword>
<dbReference type="Proteomes" id="UP001227230">
    <property type="component" value="Chromosome 16"/>
</dbReference>
<evidence type="ECO:0000313" key="3">
    <source>
        <dbReference type="EMBL" id="WKA06238.1"/>
    </source>
</evidence>
<feature type="transmembrane region" description="Helical" evidence="2">
    <location>
        <begin position="127"/>
        <end position="146"/>
    </location>
</feature>
<evidence type="ECO:0000256" key="1">
    <source>
        <dbReference type="ARBA" id="ARBA00009142"/>
    </source>
</evidence>
<proteinExistence type="inferred from homology"/>
<reference evidence="3 4" key="1">
    <citation type="journal article" date="2023" name="Hortic Res">
        <title>The complete reference genome for grapevine (Vitis vinifera L.) genetics and breeding.</title>
        <authorList>
            <person name="Shi X."/>
            <person name="Cao S."/>
            <person name="Wang X."/>
            <person name="Huang S."/>
            <person name="Wang Y."/>
            <person name="Liu Z."/>
            <person name="Liu W."/>
            <person name="Leng X."/>
            <person name="Peng Y."/>
            <person name="Wang N."/>
            <person name="Wang Y."/>
            <person name="Ma Z."/>
            <person name="Xu X."/>
            <person name="Zhang F."/>
            <person name="Xue H."/>
            <person name="Zhong H."/>
            <person name="Wang Y."/>
            <person name="Zhang K."/>
            <person name="Velt A."/>
            <person name="Avia K."/>
            <person name="Holtgrawe D."/>
            <person name="Grimplet J."/>
            <person name="Matus J.T."/>
            <person name="Ware D."/>
            <person name="Wu X."/>
            <person name="Wang H."/>
            <person name="Liu C."/>
            <person name="Fang Y."/>
            <person name="Rustenholz C."/>
            <person name="Cheng Z."/>
            <person name="Xiao H."/>
            <person name="Zhou Y."/>
        </authorList>
    </citation>
    <scope>NUCLEOTIDE SEQUENCE [LARGE SCALE GENOMIC DNA]</scope>
    <source>
        <strain evidence="4">cv. Pinot noir / PN40024</strain>
        <tissue evidence="3">Leaf</tissue>
    </source>
</reference>
<accession>A0ABY9DGU8</accession>
<gene>
    <name evidence="3" type="ORF">VitviT2T_024149</name>
</gene>
<dbReference type="PANTHER" id="PTHR14255:SF1">
    <property type="entry name" value="SULFITE EXPORTER TAUE_SAFE FAMILY PROTEIN 3"/>
    <property type="match status" value="1"/>
</dbReference>
<name>A0ABY9DGU8_VITVI</name>
<comment type="similarity">
    <text evidence="1">Belongs to the 4-toluene sulfonate uptake permease (TSUP) (TC 2.A.102) family.</text>
</comment>
<evidence type="ECO:0000313" key="4">
    <source>
        <dbReference type="Proteomes" id="UP001227230"/>
    </source>
</evidence>
<organism evidence="3 4">
    <name type="scientific">Vitis vinifera</name>
    <name type="common">Grape</name>
    <dbReference type="NCBI Taxonomy" id="29760"/>
    <lineage>
        <taxon>Eukaryota</taxon>
        <taxon>Viridiplantae</taxon>
        <taxon>Streptophyta</taxon>
        <taxon>Embryophyta</taxon>
        <taxon>Tracheophyta</taxon>
        <taxon>Spermatophyta</taxon>
        <taxon>Magnoliopsida</taxon>
        <taxon>eudicotyledons</taxon>
        <taxon>Gunneridae</taxon>
        <taxon>Pentapetalae</taxon>
        <taxon>rosids</taxon>
        <taxon>Vitales</taxon>
        <taxon>Vitaceae</taxon>
        <taxon>Viteae</taxon>
        <taxon>Vitis</taxon>
    </lineage>
</organism>